<evidence type="ECO:0000313" key="2">
    <source>
        <dbReference type="Proteomes" id="UP000694930"/>
    </source>
</evidence>
<evidence type="ECO:0000313" key="3">
    <source>
        <dbReference type="RefSeq" id="XP_015055030.1"/>
    </source>
</evidence>
<reference evidence="2" key="1">
    <citation type="journal article" date="2014" name="Nat. Genet.">
        <title>The genome of the stress-tolerant wild tomato species Solanum pennellii.</title>
        <authorList>
            <person name="Bolger A."/>
            <person name="Scossa F."/>
            <person name="Bolger M.E."/>
            <person name="Lanz C."/>
            <person name="Maumus F."/>
            <person name="Tohge T."/>
            <person name="Quesneville H."/>
            <person name="Alseekh S."/>
            <person name="Sorensen I."/>
            <person name="Lichtenstein G."/>
            <person name="Fich E.A."/>
            <person name="Conte M."/>
            <person name="Keller H."/>
            <person name="Schneeberger K."/>
            <person name="Schwacke R."/>
            <person name="Ofner I."/>
            <person name="Vrebalov J."/>
            <person name="Xu Y."/>
            <person name="Osorio S."/>
            <person name="Aflitos S.A."/>
            <person name="Schijlen E."/>
            <person name="Jimenez-Gomez J.M."/>
            <person name="Ryngajllo M."/>
            <person name="Kimura S."/>
            <person name="Kumar R."/>
            <person name="Koenig D."/>
            <person name="Headland L.R."/>
            <person name="Maloof J.N."/>
            <person name="Sinha N."/>
            <person name="van Ham R.C."/>
            <person name="Lankhorst R.K."/>
            <person name="Mao L."/>
            <person name="Vogel A."/>
            <person name="Arsova B."/>
            <person name="Panstruga R."/>
            <person name="Fei Z."/>
            <person name="Rose J.K."/>
            <person name="Zamir D."/>
            <person name="Carrari F."/>
            <person name="Giovannoni J.J."/>
            <person name="Weigel D."/>
            <person name="Usadel B."/>
            <person name="Fernie A.R."/>
        </authorList>
    </citation>
    <scope>NUCLEOTIDE SEQUENCE [LARGE SCALE GENOMIC DNA]</scope>
    <source>
        <strain evidence="2">cv. LA0716</strain>
    </source>
</reference>
<dbReference type="InterPro" id="IPR029472">
    <property type="entry name" value="Copia-like_N"/>
</dbReference>
<protein>
    <submittedName>
        <fullName evidence="3">Uncharacterized protein LOC107001547</fullName>
    </submittedName>
</protein>
<evidence type="ECO:0000259" key="1">
    <source>
        <dbReference type="Pfam" id="PF14244"/>
    </source>
</evidence>
<dbReference type="PANTHER" id="PTHR37610:SF86">
    <property type="entry name" value="RETROTRANSPOSON COPIA-LIKE N-TERMINAL DOMAIN-CONTAINING PROTEIN"/>
    <property type="match status" value="1"/>
</dbReference>
<feature type="domain" description="Retrotransposon Copia-like N-terminal" evidence="1">
    <location>
        <begin position="33"/>
        <end position="74"/>
    </location>
</feature>
<dbReference type="RefSeq" id="XP_015055030.1">
    <property type="nucleotide sequence ID" value="XM_015199544.1"/>
</dbReference>
<dbReference type="Proteomes" id="UP000694930">
    <property type="component" value="Chromosome 10"/>
</dbReference>
<reference evidence="3" key="2">
    <citation type="submission" date="2025-08" db="UniProtKB">
        <authorList>
            <consortium name="RefSeq"/>
        </authorList>
    </citation>
    <scope>IDENTIFICATION</scope>
</reference>
<sequence>MVNTPAEVVVSNSSFSGMKITYHNHPLHLSSGDVPGAVHIGIQLVGTENYSLWSRAMRLALLTRNKLGFINGSFLKEDFEANLDMQWERCNVLVVSWITGNGVMFVSAYFSKLKDLWDEYDPIVGPPLCHCDKSKTYILPRSHILMMIPTPTLNQVYAMIIQDESQKHIASGSYGGGDALEPTALFTQGGCGGGHRPPQGYRKGL</sequence>
<accession>A0ABM1FCQ8</accession>
<dbReference type="GeneID" id="107001547"/>
<organism evidence="2 3">
    <name type="scientific">Solanum pennellii</name>
    <name type="common">Tomato</name>
    <name type="synonym">Lycopersicon pennellii</name>
    <dbReference type="NCBI Taxonomy" id="28526"/>
    <lineage>
        <taxon>Eukaryota</taxon>
        <taxon>Viridiplantae</taxon>
        <taxon>Streptophyta</taxon>
        <taxon>Embryophyta</taxon>
        <taxon>Tracheophyta</taxon>
        <taxon>Spermatophyta</taxon>
        <taxon>Magnoliopsida</taxon>
        <taxon>eudicotyledons</taxon>
        <taxon>Gunneridae</taxon>
        <taxon>Pentapetalae</taxon>
        <taxon>asterids</taxon>
        <taxon>lamiids</taxon>
        <taxon>Solanales</taxon>
        <taxon>Solanaceae</taxon>
        <taxon>Solanoideae</taxon>
        <taxon>Solaneae</taxon>
        <taxon>Solanum</taxon>
        <taxon>Solanum subgen. Lycopersicon</taxon>
    </lineage>
</organism>
<gene>
    <name evidence="3" type="primary">LOC107001547</name>
</gene>
<proteinExistence type="predicted"/>
<dbReference type="PANTHER" id="PTHR37610">
    <property type="entry name" value="CCHC-TYPE DOMAIN-CONTAINING PROTEIN"/>
    <property type="match status" value="1"/>
</dbReference>
<name>A0ABM1FCQ8_SOLPN</name>
<keyword evidence="2" id="KW-1185">Reference proteome</keyword>
<dbReference type="Pfam" id="PF14244">
    <property type="entry name" value="Retrotran_gag_3"/>
    <property type="match status" value="1"/>
</dbReference>